<evidence type="ECO:0000313" key="1">
    <source>
        <dbReference type="EMBL" id="SDW84497.1"/>
    </source>
</evidence>
<organism evidence="1 2">
    <name type="scientific">Thiocapsa roseopersicina</name>
    <dbReference type="NCBI Taxonomy" id="1058"/>
    <lineage>
        <taxon>Bacteria</taxon>
        <taxon>Pseudomonadati</taxon>
        <taxon>Pseudomonadota</taxon>
        <taxon>Gammaproteobacteria</taxon>
        <taxon>Chromatiales</taxon>
        <taxon>Chromatiaceae</taxon>
        <taxon>Thiocapsa</taxon>
    </lineage>
</organism>
<sequence>MLRKCMARRRMIARLTAVPNGDEQCIGRLLVSGVAQWSGAKPACADIRLSPDGPLLSELVQEDRG</sequence>
<protein>
    <submittedName>
        <fullName evidence="1">Uncharacterized protein</fullName>
    </submittedName>
</protein>
<dbReference type="Proteomes" id="UP000198816">
    <property type="component" value="Unassembled WGS sequence"/>
</dbReference>
<dbReference type="EMBL" id="FNNZ01000009">
    <property type="protein sequence ID" value="SDW84497.1"/>
    <property type="molecule type" value="Genomic_DNA"/>
</dbReference>
<name>A0A1H2WVC1_THIRO</name>
<dbReference type="RefSeq" id="WP_093031753.1">
    <property type="nucleotide sequence ID" value="NZ_FNNZ01000009.1"/>
</dbReference>
<proteinExistence type="predicted"/>
<keyword evidence="2" id="KW-1185">Reference proteome</keyword>
<accession>A0A1H2WVC1</accession>
<dbReference type="STRING" id="1058.SAMN05421783_109141"/>
<dbReference type="OrthoDB" id="557859at2"/>
<evidence type="ECO:0000313" key="2">
    <source>
        <dbReference type="Proteomes" id="UP000198816"/>
    </source>
</evidence>
<gene>
    <name evidence="1" type="ORF">SAMN05421783_109141</name>
</gene>
<dbReference type="AlphaFoldDB" id="A0A1H2WVC1"/>
<reference evidence="2" key="1">
    <citation type="submission" date="2016-10" db="EMBL/GenBank/DDBJ databases">
        <authorList>
            <person name="Varghese N."/>
            <person name="Submissions S."/>
        </authorList>
    </citation>
    <scope>NUCLEOTIDE SEQUENCE [LARGE SCALE GENOMIC DNA]</scope>
    <source>
        <strain evidence="2">DSM 217</strain>
    </source>
</reference>